<protein>
    <submittedName>
        <fullName evidence="2">Uncharacterized protein</fullName>
    </submittedName>
</protein>
<organism evidence="2 3">
    <name type="scientific">Bryocella elongata</name>
    <dbReference type="NCBI Taxonomy" id="863522"/>
    <lineage>
        <taxon>Bacteria</taxon>
        <taxon>Pseudomonadati</taxon>
        <taxon>Acidobacteriota</taxon>
        <taxon>Terriglobia</taxon>
        <taxon>Terriglobales</taxon>
        <taxon>Acidobacteriaceae</taxon>
        <taxon>Bryocella</taxon>
    </lineage>
</organism>
<accession>A0A1H6CF36</accession>
<reference evidence="2 3" key="1">
    <citation type="submission" date="2016-10" db="EMBL/GenBank/DDBJ databases">
        <authorList>
            <person name="de Groot N.N."/>
        </authorList>
    </citation>
    <scope>NUCLEOTIDE SEQUENCE [LARGE SCALE GENOMIC DNA]</scope>
    <source>
        <strain evidence="2 3">DSM 22489</strain>
    </source>
</reference>
<keyword evidence="3" id="KW-1185">Reference proteome</keyword>
<dbReference type="Proteomes" id="UP000236728">
    <property type="component" value="Unassembled WGS sequence"/>
</dbReference>
<proteinExistence type="predicted"/>
<evidence type="ECO:0000313" key="2">
    <source>
        <dbReference type="EMBL" id="SEG71574.1"/>
    </source>
</evidence>
<dbReference type="AlphaFoldDB" id="A0A1H6CF36"/>
<dbReference type="RefSeq" id="WP_103935333.1">
    <property type="nucleotide sequence ID" value="NZ_FNVA01000010.1"/>
</dbReference>
<dbReference type="OrthoDB" id="120439at2"/>
<name>A0A1H6CF36_9BACT</name>
<feature type="compositionally biased region" description="Low complexity" evidence="1">
    <location>
        <begin position="87"/>
        <end position="108"/>
    </location>
</feature>
<gene>
    <name evidence="2" type="ORF">SAMN05421819_4501</name>
</gene>
<evidence type="ECO:0000313" key="3">
    <source>
        <dbReference type="Proteomes" id="UP000236728"/>
    </source>
</evidence>
<feature type="region of interest" description="Disordered" evidence="1">
    <location>
        <begin position="76"/>
        <end position="108"/>
    </location>
</feature>
<sequence length="108" mass="11617">MPLLEVTQTRHLSASIRLTDTTATQVDQYAAFIHASANDVVEQALAYVFSKDRDFQEYLKSPEAQKVTPTLRVRRASANEAAEQPVKKPVSAASSSSQAPAVVAGSKA</sequence>
<evidence type="ECO:0000256" key="1">
    <source>
        <dbReference type="SAM" id="MobiDB-lite"/>
    </source>
</evidence>
<dbReference type="EMBL" id="FNVA01000010">
    <property type="protein sequence ID" value="SEG71574.1"/>
    <property type="molecule type" value="Genomic_DNA"/>
</dbReference>